<organism evidence="7 8">
    <name type="scientific">Prorocentrum cordatum</name>
    <dbReference type="NCBI Taxonomy" id="2364126"/>
    <lineage>
        <taxon>Eukaryota</taxon>
        <taxon>Sar</taxon>
        <taxon>Alveolata</taxon>
        <taxon>Dinophyceae</taxon>
        <taxon>Prorocentrales</taxon>
        <taxon>Prorocentraceae</taxon>
        <taxon>Prorocentrum</taxon>
    </lineage>
</organism>
<feature type="region of interest" description="Disordered" evidence="5">
    <location>
        <begin position="519"/>
        <end position="549"/>
    </location>
</feature>
<dbReference type="SMART" id="SM00191">
    <property type="entry name" value="Int_alpha"/>
    <property type="match status" value="5"/>
</dbReference>
<feature type="transmembrane region" description="Helical" evidence="6">
    <location>
        <begin position="492"/>
        <end position="516"/>
    </location>
</feature>
<evidence type="ECO:0000313" key="8">
    <source>
        <dbReference type="Proteomes" id="UP001189429"/>
    </source>
</evidence>
<keyword evidence="3" id="KW-0325">Glycoprotein</keyword>
<feature type="compositionally biased region" description="Basic and acidic residues" evidence="5">
    <location>
        <begin position="82"/>
        <end position="92"/>
    </location>
</feature>
<evidence type="ECO:0000256" key="4">
    <source>
        <dbReference type="PROSITE-ProRule" id="PRU00803"/>
    </source>
</evidence>
<dbReference type="InterPro" id="IPR013517">
    <property type="entry name" value="FG-GAP"/>
</dbReference>
<proteinExistence type="predicted"/>
<dbReference type="Pfam" id="PF14312">
    <property type="entry name" value="FG-GAP_2"/>
    <property type="match status" value="6"/>
</dbReference>
<dbReference type="Gene3D" id="2.130.10.130">
    <property type="entry name" value="Integrin alpha, N-terminal"/>
    <property type="match status" value="2"/>
</dbReference>
<dbReference type="PANTHER" id="PTHR36220:SF1">
    <property type="entry name" value="GAMMA TUBULIN COMPLEX COMPONENT C-TERMINAL DOMAIN-CONTAINING PROTEIN"/>
    <property type="match status" value="1"/>
</dbReference>
<evidence type="ECO:0000256" key="2">
    <source>
        <dbReference type="ARBA" id="ARBA00022737"/>
    </source>
</evidence>
<dbReference type="EMBL" id="CAUYUJ010007024">
    <property type="protein sequence ID" value="CAK0819341.1"/>
    <property type="molecule type" value="Genomic_DNA"/>
</dbReference>
<keyword evidence="8" id="KW-1185">Reference proteome</keyword>
<feature type="repeat" description="FG-GAP" evidence="4">
    <location>
        <begin position="310"/>
        <end position="366"/>
    </location>
</feature>
<keyword evidence="1" id="KW-0732">Signal</keyword>
<keyword evidence="6" id="KW-0812">Transmembrane</keyword>
<dbReference type="SUPFAM" id="SSF82171">
    <property type="entry name" value="DPP6 N-terminal domain-like"/>
    <property type="match status" value="1"/>
</dbReference>
<dbReference type="Proteomes" id="UP001189429">
    <property type="component" value="Unassembled WGS sequence"/>
</dbReference>
<keyword evidence="6" id="KW-1133">Transmembrane helix</keyword>
<evidence type="ECO:0000256" key="1">
    <source>
        <dbReference type="ARBA" id="ARBA00022729"/>
    </source>
</evidence>
<evidence type="ECO:0000256" key="5">
    <source>
        <dbReference type="SAM" id="MobiDB-lite"/>
    </source>
</evidence>
<sequence length="549" mass="56060">MYIYIHTWLKVSRDRRRPPKAPFGRLSFCQLCTSADGMMRRCTSHSVGALLLLLVARGAPSARSPASGTLARPRLEGSASGRPREPQAEFGRRQATSGAQLLKLLAGDGVAWNGFGKSVAVSSDGARVVVGADCYYNDDRAGSAYVLDGATGERLLKLVASDGAVSDKFGISVAVSSDGARVVVGASGDDHQGINAGSAYVLDGTTGERLLKLVASDGANFARFGVSVAVSSDGARVVVGASGSGAAYVLDGAIGERLLKLVASDGAVSDKFGISVAVSSDGARVVVGASGDDSNTGAAYVLHGTTGERLLKLVASDGAPYDRFGVSVAVSSDGARVVVGASTDDDQGDNSGAAYVFDGTTGERLLKLVASDGTEYHKFGNSVAVSSDGARVVVGAYYDDDQGDKSGAAYVFDFIVTTETETTATTTTDTGTSSATSSATTIIKTTTETTTETTTATTTETTTATTTKTATTTTDTGTSSDTSNNTATTEPWGLIVVVAGVLILFLVCGVALGCLVTRGCPGRGRSPTPERGIDNAEVEDNESQQVAEI</sequence>
<dbReference type="PANTHER" id="PTHR36220">
    <property type="entry name" value="UNNAMED PRODUCT"/>
    <property type="match status" value="1"/>
</dbReference>
<gene>
    <name evidence="7" type="ORF">PCOR1329_LOCUS21357</name>
</gene>
<name>A0ABN9RL17_9DINO</name>
<comment type="caution">
    <text evidence="7">The sequence shown here is derived from an EMBL/GenBank/DDBJ whole genome shotgun (WGS) entry which is preliminary data.</text>
</comment>
<dbReference type="InterPro" id="IPR013519">
    <property type="entry name" value="Int_alpha_beta-p"/>
</dbReference>
<evidence type="ECO:0000256" key="3">
    <source>
        <dbReference type="ARBA" id="ARBA00023180"/>
    </source>
</evidence>
<accession>A0ABN9RL17</accession>
<keyword evidence="2" id="KW-0677">Repeat</keyword>
<reference evidence="7" key="1">
    <citation type="submission" date="2023-10" db="EMBL/GenBank/DDBJ databases">
        <authorList>
            <person name="Chen Y."/>
            <person name="Shah S."/>
            <person name="Dougan E. K."/>
            <person name="Thang M."/>
            <person name="Chan C."/>
        </authorList>
    </citation>
    <scope>NUCLEOTIDE SEQUENCE [LARGE SCALE GENOMIC DNA]</scope>
</reference>
<evidence type="ECO:0000313" key="7">
    <source>
        <dbReference type="EMBL" id="CAK0819341.1"/>
    </source>
</evidence>
<feature type="region of interest" description="Disordered" evidence="5">
    <location>
        <begin position="61"/>
        <end position="92"/>
    </location>
</feature>
<feature type="region of interest" description="Disordered" evidence="5">
    <location>
        <begin position="425"/>
        <end position="488"/>
    </location>
</feature>
<protein>
    <submittedName>
        <fullName evidence="7">Uncharacterized protein</fullName>
    </submittedName>
</protein>
<dbReference type="PROSITE" id="PS51470">
    <property type="entry name" value="FG_GAP"/>
    <property type="match status" value="1"/>
</dbReference>
<keyword evidence="6" id="KW-0472">Membrane</keyword>
<dbReference type="InterPro" id="IPR028994">
    <property type="entry name" value="Integrin_alpha_N"/>
</dbReference>
<evidence type="ECO:0000256" key="6">
    <source>
        <dbReference type="SAM" id="Phobius"/>
    </source>
</evidence>